<dbReference type="Proteomes" id="UP000663903">
    <property type="component" value="Chromosome"/>
</dbReference>
<dbReference type="RefSeq" id="WP_208011033.1">
    <property type="nucleotide sequence ID" value="NZ_CP071796.1"/>
</dbReference>
<dbReference type="Gene3D" id="1.25.40.10">
    <property type="entry name" value="Tetratricopeptide repeat domain"/>
    <property type="match status" value="2"/>
</dbReference>
<organism evidence="1 2">
    <name type="scientific">Ottowia testudinis</name>
    <dbReference type="NCBI Taxonomy" id="2816950"/>
    <lineage>
        <taxon>Bacteria</taxon>
        <taxon>Pseudomonadati</taxon>
        <taxon>Pseudomonadota</taxon>
        <taxon>Betaproteobacteria</taxon>
        <taxon>Burkholderiales</taxon>
        <taxon>Comamonadaceae</taxon>
        <taxon>Ottowia</taxon>
    </lineage>
</organism>
<dbReference type="Pfam" id="PF08238">
    <property type="entry name" value="Sel1"/>
    <property type="match status" value="3"/>
</dbReference>
<dbReference type="InterPro" id="IPR006597">
    <property type="entry name" value="Sel1-like"/>
</dbReference>
<name>A0A975CLC9_9BURK</name>
<dbReference type="InterPro" id="IPR050767">
    <property type="entry name" value="Sel1_AlgK"/>
</dbReference>
<evidence type="ECO:0000313" key="1">
    <source>
        <dbReference type="EMBL" id="QTD47137.1"/>
    </source>
</evidence>
<dbReference type="KEGG" id="otd:J1M35_09850"/>
<sequence>MKTSRSGPVWFSGVAGALTLLATLVALPATARPRAQQVAQLEVTPEQPLFIESRPAAAARIEPAPATTPRIEPRPADDAPRIVAPPLVTGALTAREARHPAIDRELQRLLRQAEAPRNPGSTLSSAQAAWQLGLIYLHGAGVRRDAASAQHWFERAARFGREPWAQAGLAWCYLDGCTGPPNAAAAARAIAQLRPAHPARADFLAWVLASRQAPLQVARPGRMQDQVLELPARPLLERAAAAGDVHANIELGMNAVANDRVAQAEAYFRRAGPYSAAAVNDLRELRARGASAMQPAAPPTNASANEALAAARKYHRGDGVPANFVEAIRFYGLADSRGSVEARRMLGLIYSRPTPTGGVDAGWMQQLAYVDTATVVPTVGVTASNHMLLREPTPLYDLLPAFWRQQMTQVDR</sequence>
<accession>A0A975CLC9</accession>
<dbReference type="SUPFAM" id="SSF81901">
    <property type="entry name" value="HCP-like"/>
    <property type="match status" value="2"/>
</dbReference>
<dbReference type="InterPro" id="IPR011990">
    <property type="entry name" value="TPR-like_helical_dom_sf"/>
</dbReference>
<reference evidence="1" key="1">
    <citation type="submission" date="2021-03" db="EMBL/GenBank/DDBJ databases">
        <title>Ottowia sp. 27C isolated from the cloaca of a Giant Asian pond turtle (Heosemys grandis).</title>
        <authorList>
            <person name="Spergser J."/>
            <person name="Busse H.-J."/>
        </authorList>
    </citation>
    <scope>NUCLEOTIDE SEQUENCE</scope>
    <source>
        <strain evidence="1">27C</strain>
    </source>
</reference>
<dbReference type="SMART" id="SM00671">
    <property type="entry name" value="SEL1"/>
    <property type="match status" value="2"/>
</dbReference>
<dbReference type="EMBL" id="CP071796">
    <property type="protein sequence ID" value="QTD47137.1"/>
    <property type="molecule type" value="Genomic_DNA"/>
</dbReference>
<gene>
    <name evidence="1" type="ORF">J1M35_09850</name>
</gene>
<dbReference type="PANTHER" id="PTHR11102:SF160">
    <property type="entry name" value="ERAD-ASSOCIATED E3 UBIQUITIN-PROTEIN LIGASE COMPONENT HRD3"/>
    <property type="match status" value="1"/>
</dbReference>
<evidence type="ECO:0000313" key="2">
    <source>
        <dbReference type="Proteomes" id="UP000663903"/>
    </source>
</evidence>
<dbReference type="PANTHER" id="PTHR11102">
    <property type="entry name" value="SEL-1-LIKE PROTEIN"/>
    <property type="match status" value="1"/>
</dbReference>
<dbReference type="AlphaFoldDB" id="A0A975CLC9"/>
<protein>
    <submittedName>
        <fullName evidence="1">SEL1-like repeat protein</fullName>
    </submittedName>
</protein>
<proteinExistence type="predicted"/>
<keyword evidence="2" id="KW-1185">Reference proteome</keyword>